<protein>
    <recommendedName>
        <fullName evidence="1">Heterokaryon incompatibility domain-containing protein</fullName>
    </recommendedName>
</protein>
<keyword evidence="3" id="KW-1185">Reference proteome</keyword>
<dbReference type="InParanoid" id="A0A1J7JAF1"/>
<evidence type="ECO:0000313" key="3">
    <source>
        <dbReference type="Proteomes" id="UP000182658"/>
    </source>
</evidence>
<evidence type="ECO:0000313" key="2">
    <source>
        <dbReference type="EMBL" id="OIW24538.1"/>
    </source>
</evidence>
<proteinExistence type="predicted"/>
<dbReference type="AlphaFoldDB" id="A0A1J7JAF1"/>
<gene>
    <name evidence="2" type="ORF">CONLIGDRAFT_657189</name>
</gene>
<accession>A0A1J7JAF1</accession>
<reference evidence="2 3" key="1">
    <citation type="submission" date="2016-10" db="EMBL/GenBank/DDBJ databases">
        <title>Draft genome sequence of Coniochaeta ligniaria NRRL30616, a lignocellulolytic fungus for bioabatement of inhibitors in plant biomass hydrolysates.</title>
        <authorList>
            <consortium name="DOE Joint Genome Institute"/>
            <person name="Jimenez D.J."/>
            <person name="Hector R.E."/>
            <person name="Riley R."/>
            <person name="Sun H."/>
            <person name="Grigoriev I.V."/>
            <person name="Van Elsas J.D."/>
            <person name="Nichols N.N."/>
        </authorList>
    </citation>
    <scope>NUCLEOTIDE SEQUENCE [LARGE SCALE GENOMIC DNA]</scope>
    <source>
        <strain evidence="2 3">NRRL 30616</strain>
    </source>
</reference>
<dbReference type="Pfam" id="PF06985">
    <property type="entry name" value="HET"/>
    <property type="match status" value="1"/>
</dbReference>
<dbReference type="InterPro" id="IPR052895">
    <property type="entry name" value="HetReg/Transcr_Mod"/>
</dbReference>
<dbReference type="Proteomes" id="UP000182658">
    <property type="component" value="Unassembled WGS sequence"/>
</dbReference>
<dbReference type="STRING" id="1408157.A0A1J7JAF1"/>
<sequence>MITENLRTALLNIRKPDQSCTLWIDALCINQGNMRERNHQVSIMADIYRNATRTIVWLGDSRPPYTEMAYGIVGELAAEAVSRQYVGTGTDSNYLSLPLMDVEHVESPLFDRLKDDYSVIHLACAGWWHRTWTVQEILLASQAVVMTGTFTMDWDRFCRGVDYGLAIGIWNPVMLGIMVDPIVIPYLSMRAMRKHKRQIQQSPSSLPSTTTPAQALLDILIQCRFRQASDPRDKVYALLGMLQDVHLTDPASTLGIAPDYSLTTTQVYLHTARQLLLHSPNLDLLGASTPSPTATVPSLPSWVPDWSTTTPLPRPLMHDARGAPRLTHAALHLPLSPTATSGSTTTLLLSGHPLTTITSLSPILHRLQRDSANVTLIKTGDTLLTRLASLGALFTGLLHIYAELSAVVPHLATFRDWETFARSSPTPPRQTPSSSSSGEAYDPLAVYWQTLSTGTLAPGPGGAATTAQLFYRWRASLSAIFRLRKWKADSFLRPLAFVGYLMRTWDGYSRFACLLEGVYERRLGRGDGGILVLLPGGARTGDRVVVVRGGRVPLVVRDAPGGGGNGGLVFVGLGGMSDLMMSLLQVITFA</sequence>
<dbReference type="PANTHER" id="PTHR24148:SF64">
    <property type="entry name" value="HETEROKARYON INCOMPATIBILITY DOMAIN-CONTAINING PROTEIN"/>
    <property type="match status" value="1"/>
</dbReference>
<dbReference type="PANTHER" id="PTHR24148">
    <property type="entry name" value="ANKYRIN REPEAT DOMAIN-CONTAINING PROTEIN 39 HOMOLOG-RELATED"/>
    <property type="match status" value="1"/>
</dbReference>
<name>A0A1J7JAF1_9PEZI</name>
<evidence type="ECO:0000259" key="1">
    <source>
        <dbReference type="Pfam" id="PF06985"/>
    </source>
</evidence>
<organism evidence="2 3">
    <name type="scientific">Coniochaeta ligniaria NRRL 30616</name>
    <dbReference type="NCBI Taxonomy" id="1408157"/>
    <lineage>
        <taxon>Eukaryota</taxon>
        <taxon>Fungi</taxon>
        <taxon>Dikarya</taxon>
        <taxon>Ascomycota</taxon>
        <taxon>Pezizomycotina</taxon>
        <taxon>Sordariomycetes</taxon>
        <taxon>Sordariomycetidae</taxon>
        <taxon>Coniochaetales</taxon>
        <taxon>Coniochaetaceae</taxon>
        <taxon>Coniochaeta</taxon>
    </lineage>
</organism>
<dbReference type="InterPro" id="IPR010730">
    <property type="entry name" value="HET"/>
</dbReference>
<feature type="domain" description="Heterokaryon incompatibility" evidence="1">
    <location>
        <begin position="2"/>
        <end position="136"/>
    </location>
</feature>
<dbReference type="EMBL" id="KV875103">
    <property type="protein sequence ID" value="OIW24538.1"/>
    <property type="molecule type" value="Genomic_DNA"/>
</dbReference>
<dbReference type="OrthoDB" id="5416609at2759"/>